<protein>
    <submittedName>
        <fullName evidence="1">Uncharacterized protein</fullName>
    </submittedName>
</protein>
<accession>A0A4V1LNS4</accession>
<comment type="caution">
    <text evidence="1">The sequence shown here is derived from an EMBL/GenBank/DDBJ whole genome shotgun (WGS) entry which is preliminary data.</text>
</comment>
<dbReference type="AlphaFoldDB" id="A0A4V1LNS4"/>
<dbReference type="OrthoDB" id="5348845at2"/>
<dbReference type="RefSeq" id="WP_128996711.1">
    <property type="nucleotide sequence ID" value="NZ_PDKN01000007.1"/>
</dbReference>
<reference evidence="1 2" key="1">
    <citation type="submission" date="2017-10" db="EMBL/GenBank/DDBJ databases">
        <title>Genomics of the genus Arcobacter.</title>
        <authorList>
            <person name="Perez-Cataluna A."/>
            <person name="Figueras M.J."/>
        </authorList>
    </citation>
    <scope>NUCLEOTIDE SEQUENCE [LARGE SCALE GENOMIC DNA]</scope>
    <source>
        <strain evidence="1 2">CECT 8987</strain>
    </source>
</reference>
<evidence type="ECO:0000313" key="2">
    <source>
        <dbReference type="Proteomes" id="UP000290657"/>
    </source>
</evidence>
<dbReference type="Proteomes" id="UP000290657">
    <property type="component" value="Unassembled WGS sequence"/>
</dbReference>
<keyword evidence="2" id="KW-1185">Reference proteome</keyword>
<evidence type="ECO:0000313" key="1">
    <source>
        <dbReference type="EMBL" id="RXJ55427.1"/>
    </source>
</evidence>
<name>A0A4V1LNS4_9BACT</name>
<proteinExistence type="predicted"/>
<sequence>MIFLVLVGVIALVVLGLNWHDNNNLEQIENHLKAKKCQAVIYSKGEYKGLCPDGLYIVPNSFRLDIEKSQTVVQYNRINNIEQQKENLFLHTDENIVEVKFKNEKNLQRYKTALQDKQ</sequence>
<dbReference type="EMBL" id="PDKN01000007">
    <property type="protein sequence ID" value="RXJ55427.1"/>
    <property type="molecule type" value="Genomic_DNA"/>
</dbReference>
<organism evidence="1 2">
    <name type="scientific">Candidatus Marinarcus aquaticus</name>
    <dbReference type="NCBI Taxonomy" id="2044504"/>
    <lineage>
        <taxon>Bacteria</taxon>
        <taxon>Pseudomonadati</taxon>
        <taxon>Campylobacterota</taxon>
        <taxon>Epsilonproteobacteria</taxon>
        <taxon>Campylobacterales</taxon>
        <taxon>Arcobacteraceae</taxon>
        <taxon>Candidatus Marinarcus</taxon>
    </lineage>
</organism>
<gene>
    <name evidence="1" type="ORF">CRV04_09990</name>
</gene>